<evidence type="ECO:0000313" key="3">
    <source>
        <dbReference type="Proteomes" id="UP001595764"/>
    </source>
</evidence>
<name>A0ABV7QUD5_9PSEU</name>
<comment type="caution">
    <text evidence="2">The sequence shown here is derived from an EMBL/GenBank/DDBJ whole genome shotgun (WGS) entry which is preliminary data.</text>
</comment>
<evidence type="ECO:0000259" key="1">
    <source>
        <dbReference type="Pfam" id="PF00144"/>
    </source>
</evidence>
<protein>
    <submittedName>
        <fullName evidence="2">Serine hydrolase domain-containing protein</fullName>
        <ecNumber evidence="2">3.-.-.-</ecNumber>
    </submittedName>
</protein>
<dbReference type="PANTHER" id="PTHR43283:SF3">
    <property type="entry name" value="BETA-LACTAMASE FAMILY PROTEIN (AFU_ORTHOLOGUE AFUA_5G07500)"/>
    <property type="match status" value="1"/>
</dbReference>
<dbReference type="Proteomes" id="UP001595764">
    <property type="component" value="Unassembled WGS sequence"/>
</dbReference>
<dbReference type="Gene3D" id="3.40.710.10">
    <property type="entry name" value="DD-peptidase/beta-lactamase superfamily"/>
    <property type="match status" value="1"/>
</dbReference>
<accession>A0ABV7QUD5</accession>
<evidence type="ECO:0000313" key="2">
    <source>
        <dbReference type="EMBL" id="MFC3516020.1"/>
    </source>
</evidence>
<dbReference type="Pfam" id="PF00144">
    <property type="entry name" value="Beta-lactamase"/>
    <property type="match status" value="1"/>
</dbReference>
<dbReference type="InterPro" id="IPR050789">
    <property type="entry name" value="Diverse_Enzym_Activities"/>
</dbReference>
<keyword evidence="3" id="KW-1185">Reference proteome</keyword>
<dbReference type="RefSeq" id="WP_377874552.1">
    <property type="nucleotide sequence ID" value="NZ_JBHMAY010000073.1"/>
</dbReference>
<dbReference type="InterPro" id="IPR001466">
    <property type="entry name" value="Beta-lactam-related"/>
</dbReference>
<sequence length="375" mass="40727">MPHETLRRHVESGFVPGAVALIAHGDDVQVTSLGSLDAEGTAPMARDSIFRLASITKPITAAAVLLLIEDGRFDLDTPIAEWLPELADPMVVRTPRSPVDDVVPAEKPITVRDLLTFRAGYGFPSDFSLPQVQELFTVQTDGREVRLRPEPDEWLARLARIPLLHQPGEAWLYDTCADLQGILIARASGQSLPDFLAERVFEPLGMTDTAFEVPAAKRHRFASYYREGENGLELADAPDGQWREVPPFPAGSGGLAGTADDWHRFARMLLSDGDGLLSKESVRQMTTNHLTAEQITANPVFLEGQGWGFGGAVDVEPTQPWQVAGRYGWVGGTGTSAYLTPSTGSVAILLTQRAVDGPGGIPHMLDFWREAAAPE</sequence>
<dbReference type="GO" id="GO:0016787">
    <property type="term" value="F:hydrolase activity"/>
    <property type="evidence" value="ECO:0007669"/>
    <property type="project" value="UniProtKB-KW"/>
</dbReference>
<keyword evidence="2" id="KW-0378">Hydrolase</keyword>
<dbReference type="EMBL" id="JBHRWI010000057">
    <property type="protein sequence ID" value="MFC3516020.1"/>
    <property type="molecule type" value="Genomic_DNA"/>
</dbReference>
<proteinExistence type="predicted"/>
<reference evidence="3" key="1">
    <citation type="journal article" date="2019" name="Int. J. Syst. Evol. Microbiol.">
        <title>The Global Catalogue of Microorganisms (GCM) 10K type strain sequencing project: providing services to taxonomists for standard genome sequencing and annotation.</title>
        <authorList>
            <consortium name="The Broad Institute Genomics Platform"/>
            <consortium name="The Broad Institute Genome Sequencing Center for Infectious Disease"/>
            <person name="Wu L."/>
            <person name="Ma J."/>
        </authorList>
    </citation>
    <scope>NUCLEOTIDE SEQUENCE [LARGE SCALE GENOMIC DNA]</scope>
    <source>
        <strain evidence="3">CGMCC 4.7682</strain>
    </source>
</reference>
<dbReference type="SUPFAM" id="SSF56601">
    <property type="entry name" value="beta-lactamase/transpeptidase-like"/>
    <property type="match status" value="1"/>
</dbReference>
<dbReference type="EC" id="3.-.-.-" evidence="2"/>
<dbReference type="InterPro" id="IPR012338">
    <property type="entry name" value="Beta-lactam/transpept-like"/>
</dbReference>
<organism evidence="2 3">
    <name type="scientific">Amycolatopsis halotolerans</name>
    <dbReference type="NCBI Taxonomy" id="330083"/>
    <lineage>
        <taxon>Bacteria</taxon>
        <taxon>Bacillati</taxon>
        <taxon>Actinomycetota</taxon>
        <taxon>Actinomycetes</taxon>
        <taxon>Pseudonocardiales</taxon>
        <taxon>Pseudonocardiaceae</taxon>
        <taxon>Amycolatopsis</taxon>
    </lineage>
</organism>
<gene>
    <name evidence="2" type="ORF">ACFORO_38055</name>
</gene>
<dbReference type="PANTHER" id="PTHR43283">
    <property type="entry name" value="BETA-LACTAMASE-RELATED"/>
    <property type="match status" value="1"/>
</dbReference>
<feature type="domain" description="Beta-lactamase-related" evidence="1">
    <location>
        <begin position="5"/>
        <end position="356"/>
    </location>
</feature>